<sequence>MRSSFEHAYQLLMSYFIEVRLVDPNLVFDTQLRVVRIRDSQGIFGVLVLPKKLINY</sequence>
<dbReference type="EMBL" id="JACGCM010000859">
    <property type="protein sequence ID" value="KAF6165176.1"/>
    <property type="molecule type" value="Genomic_DNA"/>
</dbReference>
<keyword evidence="2" id="KW-1185">Reference proteome</keyword>
<evidence type="ECO:0000313" key="2">
    <source>
        <dbReference type="Proteomes" id="UP000541444"/>
    </source>
</evidence>
<proteinExistence type="predicted"/>
<gene>
    <name evidence="1" type="ORF">GIB67_000760</name>
</gene>
<protein>
    <submittedName>
        <fullName evidence="1">Uncharacterized protein</fullName>
    </submittedName>
</protein>
<dbReference type="Proteomes" id="UP000541444">
    <property type="component" value="Unassembled WGS sequence"/>
</dbReference>
<organism evidence="1 2">
    <name type="scientific">Kingdonia uniflora</name>
    <dbReference type="NCBI Taxonomy" id="39325"/>
    <lineage>
        <taxon>Eukaryota</taxon>
        <taxon>Viridiplantae</taxon>
        <taxon>Streptophyta</taxon>
        <taxon>Embryophyta</taxon>
        <taxon>Tracheophyta</taxon>
        <taxon>Spermatophyta</taxon>
        <taxon>Magnoliopsida</taxon>
        <taxon>Ranunculales</taxon>
        <taxon>Circaeasteraceae</taxon>
        <taxon>Kingdonia</taxon>
    </lineage>
</organism>
<evidence type="ECO:0000313" key="1">
    <source>
        <dbReference type="EMBL" id="KAF6165176.1"/>
    </source>
</evidence>
<accession>A0A7J7NDD3</accession>
<reference evidence="1 2" key="1">
    <citation type="journal article" date="2020" name="IScience">
        <title>Genome Sequencing of the Endangered Kingdonia uniflora (Circaeasteraceae, Ranunculales) Reveals Potential Mechanisms of Evolutionary Specialization.</title>
        <authorList>
            <person name="Sun Y."/>
            <person name="Deng T."/>
            <person name="Zhang A."/>
            <person name="Moore M.J."/>
            <person name="Landis J.B."/>
            <person name="Lin N."/>
            <person name="Zhang H."/>
            <person name="Zhang X."/>
            <person name="Huang J."/>
            <person name="Zhang X."/>
            <person name="Sun H."/>
            <person name="Wang H."/>
        </authorList>
    </citation>
    <scope>NUCLEOTIDE SEQUENCE [LARGE SCALE GENOMIC DNA]</scope>
    <source>
        <strain evidence="1">TB1705</strain>
        <tissue evidence="1">Leaf</tissue>
    </source>
</reference>
<name>A0A7J7NDD3_9MAGN</name>
<dbReference type="AlphaFoldDB" id="A0A7J7NDD3"/>
<comment type="caution">
    <text evidence="1">The sequence shown here is derived from an EMBL/GenBank/DDBJ whole genome shotgun (WGS) entry which is preliminary data.</text>
</comment>